<dbReference type="PROSITE" id="PS01174">
    <property type="entry name" value="LIPASE_GDXG_SER"/>
    <property type="match status" value="1"/>
</dbReference>
<dbReference type="OrthoDB" id="2152029at2759"/>
<proteinExistence type="inferred from homology"/>
<keyword evidence="4" id="KW-0812">Transmembrane</keyword>
<dbReference type="InterPro" id="IPR033140">
    <property type="entry name" value="Lipase_GDXG_put_SER_AS"/>
</dbReference>
<evidence type="ECO:0000256" key="3">
    <source>
        <dbReference type="PROSITE-ProRule" id="PRU10038"/>
    </source>
</evidence>
<protein>
    <submittedName>
        <fullName evidence="6">Alpha/beta-hydrolase</fullName>
    </submittedName>
</protein>
<keyword evidence="4" id="KW-0472">Membrane</keyword>
<keyword evidence="2 6" id="KW-0378">Hydrolase</keyword>
<dbReference type="Pfam" id="PF07859">
    <property type="entry name" value="Abhydrolase_3"/>
    <property type="match status" value="1"/>
</dbReference>
<feature type="active site" evidence="3">
    <location>
        <position position="212"/>
    </location>
</feature>
<dbReference type="InterPro" id="IPR029058">
    <property type="entry name" value="AB_hydrolase_fold"/>
</dbReference>
<accession>A0A6A5W883</accession>
<evidence type="ECO:0000256" key="4">
    <source>
        <dbReference type="SAM" id="Phobius"/>
    </source>
</evidence>
<keyword evidence="4" id="KW-1133">Transmembrane helix</keyword>
<dbReference type="InterPro" id="IPR050300">
    <property type="entry name" value="GDXG_lipolytic_enzyme"/>
</dbReference>
<comment type="similarity">
    <text evidence="1">Belongs to the 'GDXG' lipolytic enzyme family.</text>
</comment>
<dbReference type="Gene3D" id="3.40.50.1820">
    <property type="entry name" value="alpha/beta hydrolase"/>
    <property type="match status" value="1"/>
</dbReference>
<organism evidence="6 7">
    <name type="scientific">Amniculicola lignicola CBS 123094</name>
    <dbReference type="NCBI Taxonomy" id="1392246"/>
    <lineage>
        <taxon>Eukaryota</taxon>
        <taxon>Fungi</taxon>
        <taxon>Dikarya</taxon>
        <taxon>Ascomycota</taxon>
        <taxon>Pezizomycotina</taxon>
        <taxon>Dothideomycetes</taxon>
        <taxon>Pleosporomycetidae</taxon>
        <taxon>Pleosporales</taxon>
        <taxon>Amniculicolaceae</taxon>
        <taxon>Amniculicola</taxon>
    </lineage>
</organism>
<evidence type="ECO:0000256" key="2">
    <source>
        <dbReference type="ARBA" id="ARBA00022801"/>
    </source>
</evidence>
<sequence>MAVLTYQPIKALYILTAASYLLARFPVFFLKYLISYGRPHPEWSFRQAISVRLFRSVVRILSHIQIAAPTPLTPGKEKERWVVIKPAEKKFYEGPLRAGDDIKPADIGGTWYPEALKSEKAKGTVTVVLHIHGGAFVLGDGRIDNSGYFASKLLKTTDTTHVFMPQYRLSTLPVSKTSNPFPAALQDSLTSYLHLTQVLKISPKDIILSGDSAGANLAISLLRYISEYGGDLGLEAPSAAWLWSPWISPLAATNTKTVSSNPNFGSDYIAEPFIEWGAFAYAGAGGVSVLSSPYVSHKGKYFKTPVPLWVNAGGAEILYFDDKEWSEGMKEAGNNVVFDVEKKVPHDVLLIGAQLGFNAEANLCAKRAGEWAKGVRRG</sequence>
<dbReference type="PANTHER" id="PTHR48081">
    <property type="entry name" value="AB HYDROLASE SUPERFAMILY PROTEIN C4A8.06C"/>
    <property type="match status" value="1"/>
</dbReference>
<evidence type="ECO:0000313" key="7">
    <source>
        <dbReference type="Proteomes" id="UP000799779"/>
    </source>
</evidence>
<evidence type="ECO:0000313" key="6">
    <source>
        <dbReference type="EMBL" id="KAF1993846.1"/>
    </source>
</evidence>
<dbReference type="InterPro" id="IPR013094">
    <property type="entry name" value="AB_hydrolase_3"/>
</dbReference>
<dbReference type="EMBL" id="ML977683">
    <property type="protein sequence ID" value="KAF1993846.1"/>
    <property type="molecule type" value="Genomic_DNA"/>
</dbReference>
<dbReference type="PANTHER" id="PTHR48081:SF8">
    <property type="entry name" value="ALPHA_BETA HYDROLASE FOLD-3 DOMAIN-CONTAINING PROTEIN-RELATED"/>
    <property type="match status" value="1"/>
</dbReference>
<feature type="domain" description="Alpha/beta hydrolase fold-3" evidence="5">
    <location>
        <begin position="128"/>
        <end position="349"/>
    </location>
</feature>
<keyword evidence="7" id="KW-1185">Reference proteome</keyword>
<evidence type="ECO:0000259" key="5">
    <source>
        <dbReference type="Pfam" id="PF07859"/>
    </source>
</evidence>
<dbReference type="Proteomes" id="UP000799779">
    <property type="component" value="Unassembled WGS sequence"/>
</dbReference>
<gene>
    <name evidence="6" type="ORF">P154DRAFT_557537</name>
</gene>
<dbReference type="AlphaFoldDB" id="A0A6A5W883"/>
<dbReference type="GO" id="GO:0016787">
    <property type="term" value="F:hydrolase activity"/>
    <property type="evidence" value="ECO:0007669"/>
    <property type="project" value="UniProtKB-KW"/>
</dbReference>
<name>A0A6A5W883_9PLEO</name>
<dbReference type="SUPFAM" id="SSF53474">
    <property type="entry name" value="alpha/beta-Hydrolases"/>
    <property type="match status" value="1"/>
</dbReference>
<feature type="transmembrane region" description="Helical" evidence="4">
    <location>
        <begin position="12"/>
        <end position="34"/>
    </location>
</feature>
<reference evidence="6" key="1">
    <citation type="journal article" date="2020" name="Stud. Mycol.">
        <title>101 Dothideomycetes genomes: a test case for predicting lifestyles and emergence of pathogens.</title>
        <authorList>
            <person name="Haridas S."/>
            <person name="Albert R."/>
            <person name="Binder M."/>
            <person name="Bloem J."/>
            <person name="Labutti K."/>
            <person name="Salamov A."/>
            <person name="Andreopoulos B."/>
            <person name="Baker S."/>
            <person name="Barry K."/>
            <person name="Bills G."/>
            <person name="Bluhm B."/>
            <person name="Cannon C."/>
            <person name="Castanera R."/>
            <person name="Culley D."/>
            <person name="Daum C."/>
            <person name="Ezra D."/>
            <person name="Gonzalez J."/>
            <person name="Henrissat B."/>
            <person name="Kuo A."/>
            <person name="Liang C."/>
            <person name="Lipzen A."/>
            <person name="Lutzoni F."/>
            <person name="Magnuson J."/>
            <person name="Mondo S."/>
            <person name="Nolan M."/>
            <person name="Ohm R."/>
            <person name="Pangilinan J."/>
            <person name="Park H.-J."/>
            <person name="Ramirez L."/>
            <person name="Alfaro M."/>
            <person name="Sun H."/>
            <person name="Tritt A."/>
            <person name="Yoshinaga Y."/>
            <person name="Zwiers L.-H."/>
            <person name="Turgeon B."/>
            <person name="Goodwin S."/>
            <person name="Spatafora J."/>
            <person name="Crous P."/>
            <person name="Grigoriev I."/>
        </authorList>
    </citation>
    <scope>NUCLEOTIDE SEQUENCE</scope>
    <source>
        <strain evidence="6">CBS 123094</strain>
    </source>
</reference>
<evidence type="ECO:0000256" key="1">
    <source>
        <dbReference type="ARBA" id="ARBA00010515"/>
    </source>
</evidence>